<keyword evidence="4" id="KW-0963">Cytoplasm</keyword>
<comment type="similarity">
    <text evidence="2">Belongs to the SUA5 family.</text>
</comment>
<evidence type="ECO:0000313" key="14">
    <source>
        <dbReference type="Proteomes" id="UP000178700"/>
    </source>
</evidence>
<keyword evidence="6" id="KW-0819">tRNA processing</keyword>
<gene>
    <name evidence="13" type="ORF">A2642_05135</name>
</gene>
<dbReference type="GO" id="GO:0005524">
    <property type="term" value="F:ATP binding"/>
    <property type="evidence" value="ECO:0007669"/>
    <property type="project" value="UniProtKB-KW"/>
</dbReference>
<dbReference type="AlphaFoldDB" id="A0A1F6V8D4"/>
<comment type="caution">
    <text evidence="13">The sequence shown here is derived from an EMBL/GenBank/DDBJ whole genome shotgun (WGS) entry which is preliminary data.</text>
</comment>
<evidence type="ECO:0000256" key="11">
    <source>
        <dbReference type="ARBA" id="ARBA00048366"/>
    </source>
</evidence>
<name>A0A1F6V8D4_9BACT</name>
<feature type="domain" description="YrdC-like" evidence="12">
    <location>
        <begin position="2"/>
        <end position="187"/>
    </location>
</feature>
<evidence type="ECO:0000256" key="4">
    <source>
        <dbReference type="ARBA" id="ARBA00022490"/>
    </source>
</evidence>
<evidence type="ECO:0000256" key="7">
    <source>
        <dbReference type="ARBA" id="ARBA00022695"/>
    </source>
</evidence>
<protein>
    <recommendedName>
        <fullName evidence="10">L-threonylcarbamoyladenylate synthase</fullName>
        <ecNumber evidence="3">2.7.7.87</ecNumber>
    </recommendedName>
    <alternativeName>
        <fullName evidence="10">L-threonylcarbamoyladenylate synthase</fullName>
    </alternativeName>
</protein>
<proteinExistence type="inferred from homology"/>
<dbReference type="GO" id="GO:0008033">
    <property type="term" value="P:tRNA processing"/>
    <property type="evidence" value="ECO:0007669"/>
    <property type="project" value="UniProtKB-KW"/>
</dbReference>
<dbReference type="Proteomes" id="UP000178700">
    <property type="component" value="Unassembled WGS sequence"/>
</dbReference>
<dbReference type="Pfam" id="PF01300">
    <property type="entry name" value="Sua5_yciO_yrdC"/>
    <property type="match status" value="1"/>
</dbReference>
<evidence type="ECO:0000256" key="3">
    <source>
        <dbReference type="ARBA" id="ARBA00012584"/>
    </source>
</evidence>
<dbReference type="PROSITE" id="PS51163">
    <property type="entry name" value="YRDC"/>
    <property type="match status" value="1"/>
</dbReference>
<evidence type="ECO:0000256" key="1">
    <source>
        <dbReference type="ARBA" id="ARBA00004496"/>
    </source>
</evidence>
<evidence type="ECO:0000313" key="13">
    <source>
        <dbReference type="EMBL" id="OGI65746.1"/>
    </source>
</evidence>
<accession>A0A1F6V8D4</accession>
<comment type="subcellular location">
    <subcellularLocation>
        <location evidence="1">Cytoplasm</location>
    </subcellularLocation>
</comment>
<dbReference type="Gene3D" id="3.90.870.10">
    <property type="entry name" value="DHBP synthase"/>
    <property type="match status" value="1"/>
</dbReference>
<dbReference type="InterPro" id="IPR006070">
    <property type="entry name" value="Sua5-like_dom"/>
</dbReference>
<keyword evidence="5" id="KW-0808">Transferase</keyword>
<comment type="catalytic activity">
    <reaction evidence="11">
        <text>L-threonine + hydrogencarbonate + ATP = L-threonylcarbamoyladenylate + diphosphate + H2O</text>
        <dbReference type="Rhea" id="RHEA:36407"/>
        <dbReference type="ChEBI" id="CHEBI:15377"/>
        <dbReference type="ChEBI" id="CHEBI:17544"/>
        <dbReference type="ChEBI" id="CHEBI:30616"/>
        <dbReference type="ChEBI" id="CHEBI:33019"/>
        <dbReference type="ChEBI" id="CHEBI:57926"/>
        <dbReference type="ChEBI" id="CHEBI:73682"/>
        <dbReference type="EC" id="2.7.7.87"/>
    </reaction>
</comment>
<dbReference type="SUPFAM" id="SSF55821">
    <property type="entry name" value="YrdC/RibB"/>
    <property type="match status" value="1"/>
</dbReference>
<evidence type="ECO:0000256" key="10">
    <source>
        <dbReference type="ARBA" id="ARBA00029774"/>
    </source>
</evidence>
<dbReference type="EC" id="2.7.7.87" evidence="3"/>
<evidence type="ECO:0000259" key="12">
    <source>
        <dbReference type="PROSITE" id="PS51163"/>
    </source>
</evidence>
<evidence type="ECO:0000256" key="9">
    <source>
        <dbReference type="ARBA" id="ARBA00022840"/>
    </source>
</evidence>
<evidence type="ECO:0000256" key="5">
    <source>
        <dbReference type="ARBA" id="ARBA00022679"/>
    </source>
</evidence>
<sequence length="187" mass="21049">MLWDNKNILEVLKKNGVVVMLTDTLYGIVGRAQNVSTVERIYAIRKRNPEKPCIILIGDISELEKFSIFLLKEQKEILEQYWLSGSEPVSIVLDCSNERFSYLHRGTKTLAFRLPAQTELQNLLKQTGPLIAPSANPEGLPPAENISEAKKYFGDEVDLYIDGGEIKGKPSKVIKLHKDGTVEILRP</sequence>
<dbReference type="GO" id="GO:0003725">
    <property type="term" value="F:double-stranded RNA binding"/>
    <property type="evidence" value="ECO:0007669"/>
    <property type="project" value="InterPro"/>
</dbReference>
<dbReference type="PANTHER" id="PTHR17490:SF16">
    <property type="entry name" value="THREONYLCARBAMOYL-AMP SYNTHASE"/>
    <property type="match status" value="1"/>
</dbReference>
<dbReference type="InterPro" id="IPR017945">
    <property type="entry name" value="DHBP_synth_RibB-like_a/b_dom"/>
</dbReference>
<organism evidence="13 14">
    <name type="scientific">Candidatus Nomurabacteria bacterium RIFCSPHIGHO2_01_FULL_39_10</name>
    <dbReference type="NCBI Taxonomy" id="1801733"/>
    <lineage>
        <taxon>Bacteria</taxon>
        <taxon>Candidatus Nomuraibacteriota</taxon>
    </lineage>
</organism>
<dbReference type="InterPro" id="IPR050156">
    <property type="entry name" value="TC-AMP_synthase_SUA5"/>
</dbReference>
<evidence type="ECO:0000256" key="2">
    <source>
        <dbReference type="ARBA" id="ARBA00007663"/>
    </source>
</evidence>
<evidence type="ECO:0000256" key="8">
    <source>
        <dbReference type="ARBA" id="ARBA00022741"/>
    </source>
</evidence>
<dbReference type="GO" id="GO:0006450">
    <property type="term" value="P:regulation of translational fidelity"/>
    <property type="evidence" value="ECO:0007669"/>
    <property type="project" value="TreeGrafter"/>
</dbReference>
<dbReference type="EMBL" id="MFTJ01000021">
    <property type="protein sequence ID" value="OGI65746.1"/>
    <property type="molecule type" value="Genomic_DNA"/>
</dbReference>
<keyword evidence="9" id="KW-0067">ATP-binding</keyword>
<dbReference type="GO" id="GO:0005737">
    <property type="term" value="C:cytoplasm"/>
    <property type="evidence" value="ECO:0007669"/>
    <property type="project" value="UniProtKB-SubCell"/>
</dbReference>
<dbReference type="NCBIfam" id="TIGR00057">
    <property type="entry name" value="L-threonylcarbamoyladenylate synthase"/>
    <property type="match status" value="1"/>
</dbReference>
<keyword evidence="8" id="KW-0547">Nucleotide-binding</keyword>
<evidence type="ECO:0000256" key="6">
    <source>
        <dbReference type="ARBA" id="ARBA00022694"/>
    </source>
</evidence>
<reference evidence="13 14" key="1">
    <citation type="journal article" date="2016" name="Nat. Commun.">
        <title>Thousands of microbial genomes shed light on interconnected biogeochemical processes in an aquifer system.</title>
        <authorList>
            <person name="Anantharaman K."/>
            <person name="Brown C.T."/>
            <person name="Hug L.A."/>
            <person name="Sharon I."/>
            <person name="Castelle C.J."/>
            <person name="Probst A.J."/>
            <person name="Thomas B.C."/>
            <person name="Singh A."/>
            <person name="Wilkins M.J."/>
            <person name="Karaoz U."/>
            <person name="Brodie E.L."/>
            <person name="Williams K.H."/>
            <person name="Hubbard S.S."/>
            <person name="Banfield J.F."/>
        </authorList>
    </citation>
    <scope>NUCLEOTIDE SEQUENCE [LARGE SCALE GENOMIC DNA]</scope>
</reference>
<dbReference type="GO" id="GO:0061710">
    <property type="term" value="F:L-threonylcarbamoyladenylate synthase"/>
    <property type="evidence" value="ECO:0007669"/>
    <property type="project" value="UniProtKB-EC"/>
</dbReference>
<keyword evidence="7" id="KW-0548">Nucleotidyltransferase</keyword>
<dbReference type="GO" id="GO:0000049">
    <property type="term" value="F:tRNA binding"/>
    <property type="evidence" value="ECO:0007669"/>
    <property type="project" value="TreeGrafter"/>
</dbReference>
<dbReference type="PANTHER" id="PTHR17490">
    <property type="entry name" value="SUA5"/>
    <property type="match status" value="1"/>
</dbReference>